<dbReference type="Gene3D" id="3.50.50.100">
    <property type="match status" value="1"/>
</dbReference>
<evidence type="ECO:0000259" key="6">
    <source>
        <dbReference type="Pfam" id="PF07992"/>
    </source>
</evidence>
<feature type="domain" description="FAD/NAD(P)-binding" evidence="6">
    <location>
        <begin position="3"/>
        <end position="333"/>
    </location>
</feature>
<dbReference type="RefSeq" id="WP_128810517.1">
    <property type="nucleotide sequence ID" value="NZ_AP019849.1"/>
</dbReference>
<evidence type="ECO:0000256" key="1">
    <source>
        <dbReference type="ARBA" id="ARBA00001974"/>
    </source>
</evidence>
<evidence type="ECO:0000313" key="8">
    <source>
        <dbReference type="Proteomes" id="UP000262832"/>
    </source>
</evidence>
<name>A0ABM6YSH5_9VIBR</name>
<dbReference type="Proteomes" id="UP000262832">
    <property type="component" value="Chromosome I"/>
</dbReference>
<keyword evidence="4" id="KW-0274">FAD</keyword>
<keyword evidence="8" id="KW-1185">Reference proteome</keyword>
<accession>A0ABM6YSH5</accession>
<dbReference type="EMBL" id="CP032093">
    <property type="protein sequence ID" value="AXY00671.1"/>
    <property type="molecule type" value="Genomic_DNA"/>
</dbReference>
<protein>
    <submittedName>
        <fullName evidence="7">NAD(P)/FAD-dependent oxidoreductase</fullName>
    </submittedName>
</protein>
<evidence type="ECO:0000256" key="3">
    <source>
        <dbReference type="ARBA" id="ARBA00022630"/>
    </source>
</evidence>
<dbReference type="PRINTS" id="PR00368">
    <property type="entry name" value="FADPNR"/>
</dbReference>
<keyword evidence="3" id="KW-0285">Flavoprotein</keyword>
<organism evidence="7 8">
    <name type="scientific">Vibrio alfacsensis</name>
    <dbReference type="NCBI Taxonomy" id="1074311"/>
    <lineage>
        <taxon>Bacteria</taxon>
        <taxon>Pseudomonadati</taxon>
        <taxon>Pseudomonadota</taxon>
        <taxon>Gammaproteobacteria</taxon>
        <taxon>Vibrionales</taxon>
        <taxon>Vibrionaceae</taxon>
        <taxon>Vibrio</taxon>
    </lineage>
</organism>
<evidence type="ECO:0000256" key="2">
    <source>
        <dbReference type="ARBA" id="ARBA00005272"/>
    </source>
</evidence>
<dbReference type="InterPro" id="IPR023753">
    <property type="entry name" value="FAD/NAD-binding_dom"/>
</dbReference>
<dbReference type="PRINTS" id="PR00411">
    <property type="entry name" value="PNDRDTASEI"/>
</dbReference>
<comment type="similarity">
    <text evidence="2">Belongs to the NADH dehydrogenase family.</text>
</comment>
<dbReference type="PANTHER" id="PTHR42913">
    <property type="entry name" value="APOPTOSIS-INDUCING FACTOR 1"/>
    <property type="match status" value="1"/>
</dbReference>
<dbReference type="SUPFAM" id="SSF51905">
    <property type="entry name" value="FAD/NAD(P)-binding domain"/>
    <property type="match status" value="1"/>
</dbReference>
<proteinExistence type="inferred from homology"/>
<evidence type="ECO:0000256" key="4">
    <source>
        <dbReference type="ARBA" id="ARBA00022827"/>
    </source>
</evidence>
<dbReference type="InterPro" id="IPR036188">
    <property type="entry name" value="FAD/NAD-bd_sf"/>
</dbReference>
<reference evidence="7 8" key="1">
    <citation type="submission" date="2018-08" db="EMBL/GenBank/DDBJ databases">
        <title>Genomic taxonomy of the Vibrionaceae family.</title>
        <authorList>
            <person name="Gomez-Gil B."/>
            <person name="Tanaka M."/>
            <person name="Sawabe T."/>
            <person name="Enciso-Ibarra K."/>
        </authorList>
    </citation>
    <scope>NUCLEOTIDE SEQUENCE [LARGE SCALE GENOMIC DNA]</scope>
    <source>
        <strain evidence="7 8">CAIM 1831</strain>
    </source>
</reference>
<dbReference type="Pfam" id="PF07992">
    <property type="entry name" value="Pyr_redox_2"/>
    <property type="match status" value="1"/>
</dbReference>
<comment type="cofactor">
    <cofactor evidence="1">
        <name>FAD</name>
        <dbReference type="ChEBI" id="CHEBI:57692"/>
    </cofactor>
</comment>
<gene>
    <name evidence="7" type="ORF">D1115_04925</name>
</gene>
<evidence type="ECO:0000313" key="7">
    <source>
        <dbReference type="EMBL" id="AXY00671.1"/>
    </source>
</evidence>
<dbReference type="PANTHER" id="PTHR42913:SF3">
    <property type="entry name" value="64 KDA MITOCHONDRIAL NADH DEHYDROGENASE (EUROFUNG)"/>
    <property type="match status" value="1"/>
</dbReference>
<keyword evidence="5" id="KW-0560">Oxidoreductase</keyword>
<dbReference type="InterPro" id="IPR051169">
    <property type="entry name" value="NADH-Q_oxidoreductase"/>
</dbReference>
<sequence>MTRIIVVGGGAGGLELATKLGRTLGRKNRAQITLVDRKASHLWKPLLHEVATGSLDEGVDALSYRAHAKNHCFDFQMGSLQDIDRERKVIVLSELTDDHGELLMPRRELEYDILVMAIGSTSNDFNTPGVRDNCIFLDSPEQAHRFRSEMNNEFLKLHAKNGNGTVDIAIVGAGATGVELSAELHNAVKELRTYGFGDLDSSKLNVSLIEAGERILPALPPRISSAAHQELVKLGVNVRTATMVTQAEKDGLTTKDGEKIPAQIMVWAAGIKAPDFIKDIAGLETNRINQLVVKGTLQTTRDDDIFVIGDLAQCTQPDGSFVPPRAQAAHQMASQAFSNIVAKLNGRELKEYVYKDHGSLVSLSRFSTVGSLMGNLTKGSMMVEGRIARVVYISLYRMHQMALHGVIKTSLMMLVGRINRVLRPNLKLH</sequence>
<evidence type="ECO:0000256" key="5">
    <source>
        <dbReference type="ARBA" id="ARBA00023002"/>
    </source>
</evidence>